<dbReference type="AlphaFoldDB" id="A0A200QAZ7"/>
<dbReference type="EMBL" id="MVGT01002452">
    <property type="protein sequence ID" value="OVA07639.1"/>
    <property type="molecule type" value="Genomic_DNA"/>
</dbReference>
<keyword evidence="3 7" id="KW-0732">Signal</keyword>
<evidence type="ECO:0000256" key="7">
    <source>
        <dbReference type="SAM" id="SignalP"/>
    </source>
</evidence>
<keyword evidence="5" id="KW-0720">Serine protease</keyword>
<dbReference type="GO" id="GO:0006508">
    <property type="term" value="P:proteolysis"/>
    <property type="evidence" value="ECO:0007669"/>
    <property type="project" value="UniProtKB-KW"/>
</dbReference>
<feature type="domain" description="Peptidase S8/S53" evidence="8">
    <location>
        <begin position="107"/>
        <end position="503"/>
    </location>
</feature>
<dbReference type="InterPro" id="IPR045051">
    <property type="entry name" value="SBT"/>
</dbReference>
<gene>
    <name evidence="10" type="ORF">BVC80_8135g4</name>
</gene>
<feature type="signal peptide" evidence="7">
    <location>
        <begin position="1"/>
        <end position="26"/>
    </location>
</feature>
<dbReference type="STRING" id="56857.A0A200QAZ7"/>
<dbReference type="PRINTS" id="PR00723">
    <property type="entry name" value="SUBTILISIN"/>
</dbReference>
<dbReference type="SUPFAM" id="SSF52743">
    <property type="entry name" value="Subtilisin-like"/>
    <property type="match status" value="1"/>
</dbReference>
<reference evidence="10 11" key="1">
    <citation type="journal article" date="2017" name="Mol. Plant">
        <title>The Genome of Medicinal Plant Macleaya cordata Provides New Insights into Benzylisoquinoline Alkaloids Metabolism.</title>
        <authorList>
            <person name="Liu X."/>
            <person name="Liu Y."/>
            <person name="Huang P."/>
            <person name="Ma Y."/>
            <person name="Qing Z."/>
            <person name="Tang Q."/>
            <person name="Cao H."/>
            <person name="Cheng P."/>
            <person name="Zheng Y."/>
            <person name="Yuan Z."/>
            <person name="Zhou Y."/>
            <person name="Liu J."/>
            <person name="Tang Z."/>
            <person name="Zhuo Y."/>
            <person name="Zhang Y."/>
            <person name="Yu L."/>
            <person name="Huang J."/>
            <person name="Yang P."/>
            <person name="Peng Q."/>
            <person name="Zhang J."/>
            <person name="Jiang W."/>
            <person name="Zhang Z."/>
            <person name="Lin K."/>
            <person name="Ro D.K."/>
            <person name="Chen X."/>
            <person name="Xiong X."/>
            <person name="Shang Y."/>
            <person name="Huang S."/>
            <person name="Zeng J."/>
        </authorList>
    </citation>
    <scope>NUCLEOTIDE SEQUENCE [LARGE SCALE GENOMIC DNA]</scope>
    <source>
        <strain evidence="11">cv. BLH2017</strain>
        <tissue evidence="10">Root</tissue>
    </source>
</reference>
<dbReference type="GO" id="GO:0004252">
    <property type="term" value="F:serine-type endopeptidase activity"/>
    <property type="evidence" value="ECO:0007669"/>
    <property type="project" value="InterPro"/>
</dbReference>
<evidence type="ECO:0000256" key="5">
    <source>
        <dbReference type="ARBA" id="ARBA00022825"/>
    </source>
</evidence>
<comment type="caution">
    <text evidence="10">The sequence shown here is derived from an EMBL/GenBank/DDBJ whole genome shotgun (WGS) entry which is preliminary data.</text>
</comment>
<evidence type="ECO:0000256" key="4">
    <source>
        <dbReference type="ARBA" id="ARBA00022801"/>
    </source>
</evidence>
<organism evidence="10 11">
    <name type="scientific">Macleaya cordata</name>
    <name type="common">Five-seeded plume-poppy</name>
    <name type="synonym">Bocconia cordata</name>
    <dbReference type="NCBI Taxonomy" id="56857"/>
    <lineage>
        <taxon>Eukaryota</taxon>
        <taxon>Viridiplantae</taxon>
        <taxon>Streptophyta</taxon>
        <taxon>Embryophyta</taxon>
        <taxon>Tracheophyta</taxon>
        <taxon>Spermatophyta</taxon>
        <taxon>Magnoliopsida</taxon>
        <taxon>Ranunculales</taxon>
        <taxon>Papaveraceae</taxon>
        <taxon>Papaveroideae</taxon>
        <taxon>Macleaya</taxon>
    </lineage>
</organism>
<keyword evidence="4" id="KW-0378">Hydrolase</keyword>
<protein>
    <submittedName>
        <fullName evidence="10">Peptidase S8/S53 domain</fullName>
    </submittedName>
</protein>
<dbReference type="OrthoDB" id="206201at2759"/>
<evidence type="ECO:0000256" key="1">
    <source>
        <dbReference type="ARBA" id="ARBA00011073"/>
    </source>
</evidence>
<dbReference type="Gene3D" id="2.60.40.2310">
    <property type="match status" value="1"/>
</dbReference>
<dbReference type="Pfam" id="PF00082">
    <property type="entry name" value="Peptidase_S8"/>
    <property type="match status" value="1"/>
</dbReference>
<name>A0A200QAZ7_MACCD</name>
<keyword evidence="2" id="KW-0645">Protease</keyword>
<dbReference type="InterPro" id="IPR015500">
    <property type="entry name" value="Peptidase_S8_subtilisin-rel"/>
</dbReference>
<dbReference type="Pfam" id="PF17766">
    <property type="entry name" value="fn3_6"/>
    <property type="match status" value="1"/>
</dbReference>
<evidence type="ECO:0000256" key="3">
    <source>
        <dbReference type="ARBA" id="ARBA00022729"/>
    </source>
</evidence>
<keyword evidence="11" id="KW-1185">Reference proteome</keyword>
<evidence type="ECO:0000256" key="2">
    <source>
        <dbReference type="ARBA" id="ARBA00022670"/>
    </source>
</evidence>
<dbReference type="InterPro" id="IPR041469">
    <property type="entry name" value="Subtilisin-like_FN3"/>
</dbReference>
<dbReference type="PROSITE" id="PS51892">
    <property type="entry name" value="SUBTILASE"/>
    <property type="match status" value="1"/>
</dbReference>
<evidence type="ECO:0000259" key="8">
    <source>
        <dbReference type="Pfam" id="PF00082"/>
    </source>
</evidence>
<dbReference type="Gene3D" id="3.50.30.30">
    <property type="match status" value="1"/>
</dbReference>
<dbReference type="InterPro" id="IPR036852">
    <property type="entry name" value="Peptidase_S8/S53_dom_sf"/>
</dbReference>
<dbReference type="FunFam" id="2.60.40.2310:FF:000001">
    <property type="entry name" value="Subtilisin-like protease SBT1.5"/>
    <property type="match status" value="1"/>
</dbReference>
<evidence type="ECO:0000256" key="6">
    <source>
        <dbReference type="PROSITE-ProRule" id="PRU01240"/>
    </source>
</evidence>
<dbReference type="InterPro" id="IPR023828">
    <property type="entry name" value="Peptidase_S8_Ser-AS"/>
</dbReference>
<dbReference type="InParanoid" id="A0A200QAZ7"/>
<dbReference type="CDD" id="cd02120">
    <property type="entry name" value="PA_subtilisin_like"/>
    <property type="match status" value="1"/>
</dbReference>
<dbReference type="OMA" id="WSENSIM"/>
<dbReference type="Proteomes" id="UP000195402">
    <property type="component" value="Unassembled WGS sequence"/>
</dbReference>
<feature type="domain" description="Subtilisin-like protease fibronectin type-III" evidence="9">
    <location>
        <begin position="575"/>
        <end position="671"/>
    </location>
</feature>
<evidence type="ECO:0000259" key="9">
    <source>
        <dbReference type="Pfam" id="PF17766"/>
    </source>
</evidence>
<accession>A0A200QAZ7</accession>
<evidence type="ECO:0000313" key="10">
    <source>
        <dbReference type="EMBL" id="OVA07639.1"/>
    </source>
</evidence>
<dbReference type="Gene3D" id="3.40.50.200">
    <property type="entry name" value="Peptidase S8/S53 domain"/>
    <property type="match status" value="1"/>
</dbReference>
<comment type="caution">
    <text evidence="6">Lacks conserved residue(s) required for the propagation of feature annotation.</text>
</comment>
<feature type="chain" id="PRO_5013029929" evidence="7">
    <location>
        <begin position="27"/>
        <end position="684"/>
    </location>
</feature>
<dbReference type="PANTHER" id="PTHR10795">
    <property type="entry name" value="PROPROTEIN CONVERTASE SUBTILISIN/KEXIN"/>
    <property type="match status" value="1"/>
</dbReference>
<sequence length="684" mass="73997">MAPSHLWTIWIELKIAIMSFLRLSWEGIWPESKSFSDEGMGPIPSRWKGRCTDEDEDRRLTCNKKLISMRKFYKGFKKEMDEYQDAEKRNASIGEGLYMFTPSSYNFTVLDDFGGHGTHTLSTAGGAFVDGVSSFGYGNGTVKGAAPKARLAHYKMCWALPTRPGGHCQAADFLAAFEQAIYDGIDILSVSQTSRDEKDTLMSDPLAIGGLHAVKKGIVMVGATGNYGPVVGKAEHMAPWIISVGASTMDREFTAYLRLGDNQRFKGFTAAYSVLPEDKLYPLVYSVDAKLETTTIHRAKECWEESLNPDLVKGKIVVCVLNRLSAAGASLELQRLGAVGMISFDEGLTGKDAYGMAVVIPSVELTTSNGTAVLSYINSTKSPMAYIEAGKTELNAKPAPVVGSFSGRGPSRFVPEILKPDIIAPGINIISAIPPLNPPTFEDEDTRRVNFIAWYGTSMATPVVAGIAALLKGMHRDWSPAAIKSALMTTACVLDNTNQPIRDYDGTEATPFSRGAGHLNPNKAMDPGLVYDAAFEDYLNFLCGIGYNSTQISKFSSDDDAQKNFQCPKSYSVLDFNNPAIIVPNLVNTVTVSRTVKNVGSPGTYNVEVVEPAGVSVEVEPKTLKFDKEGEEKIFKVTVKIRQPGTLVSSYAFGSLTWNDGVHTVRSSIGVKEAAASNGSGSSA</sequence>
<evidence type="ECO:0000313" key="11">
    <source>
        <dbReference type="Proteomes" id="UP000195402"/>
    </source>
</evidence>
<comment type="similarity">
    <text evidence="1 6">Belongs to the peptidase S8 family.</text>
</comment>
<dbReference type="InterPro" id="IPR000209">
    <property type="entry name" value="Peptidase_S8/S53_dom"/>
</dbReference>
<dbReference type="PROSITE" id="PS00138">
    <property type="entry name" value="SUBTILASE_SER"/>
    <property type="match status" value="1"/>
</dbReference>
<proteinExistence type="inferred from homology"/>